<evidence type="ECO:0000313" key="8">
    <source>
        <dbReference type="Proteomes" id="UP000677054"/>
    </source>
</evidence>
<evidence type="ECO:0000256" key="4">
    <source>
        <dbReference type="ARBA" id="ARBA00022753"/>
    </source>
</evidence>
<dbReference type="Gene3D" id="3.40.50.150">
    <property type="entry name" value="Vaccinia Virus protein VP39"/>
    <property type="match status" value="1"/>
</dbReference>
<organism evidence="7">
    <name type="scientific">Darwinula stevensoni</name>
    <dbReference type="NCBI Taxonomy" id="69355"/>
    <lineage>
        <taxon>Eukaryota</taxon>
        <taxon>Metazoa</taxon>
        <taxon>Ecdysozoa</taxon>
        <taxon>Arthropoda</taxon>
        <taxon>Crustacea</taxon>
        <taxon>Oligostraca</taxon>
        <taxon>Ostracoda</taxon>
        <taxon>Podocopa</taxon>
        <taxon>Podocopida</taxon>
        <taxon>Darwinulocopina</taxon>
        <taxon>Darwinuloidea</taxon>
        <taxon>Darwinulidae</taxon>
        <taxon>Darwinula</taxon>
    </lineage>
</organism>
<evidence type="ECO:0000313" key="7">
    <source>
        <dbReference type="EMBL" id="CAD7240997.1"/>
    </source>
</evidence>
<dbReference type="Gene3D" id="1.10.150.780">
    <property type="entry name" value="Vps16, C-terminal region"/>
    <property type="match status" value="1"/>
</dbReference>
<dbReference type="GO" id="GO:0099023">
    <property type="term" value="C:vesicle tethering complex"/>
    <property type="evidence" value="ECO:0007669"/>
    <property type="project" value="UniProtKB-ARBA"/>
</dbReference>
<sequence>MEERVDFNFHSIDGIASAQKESISPELHEGGEDYWHAKGNYPNVFEEQDGATEGYQVSGARTVTSFQPERITSNLLLPSPNAEKSKYLKKNDPAISQISQQISFLKKKTEMSYSSLLPDDMLKRMFLGQPHQVEVYKKMSDKVSLLSGAIKSGDGNAVLAALLHLRKTLKKSLFQKLLLEQVVAADHYIEYLKIRYEHQELLDLLAVLDRVEEAAMLKFSLAMSKVDPESRLKALQNAHRTHFLGNPVLSQEASSVLEEIRLLEQQMPIASFDSARNLSKEKEQGNGLQDQKSVIGSSLLGTICYCVEHHWKMRENHLASPLNVKKTFALKERQFLWPALHGLAKSSLWPEIESLLLAKGFLRRPHLKMPVTLEYLLDILERNGGPERAMALYIQAAGMEPDVTARLAAQYKCSQYLSSNHDFGIIICDMAPQLSIEATEALNTSFRDRPCLPTGPSGIGCIRGQDWVGGTSGRKVCRVCGLEERLQELSGRLINVEEEIKGIRKEVREMPRDDLMARLVRVDEALREFPSLSDSSGRGTLSPFDSVRSAGSQVSDNWAQVVKGTKARRSQETGWTRSPCIDSILLLEEGFELVSVDASDKMLKYALKTRWNRRKEPAFDQWG</sequence>
<comment type="subcellular location">
    <subcellularLocation>
        <location evidence="2">Cytoplasmic vesicle</location>
    </subcellularLocation>
    <subcellularLocation>
        <location evidence="1">Early endosome</location>
    </subcellularLocation>
    <subcellularLocation>
        <location evidence="3">Late endosome</location>
    </subcellularLocation>
</comment>
<reference evidence="7" key="1">
    <citation type="submission" date="2020-11" db="EMBL/GenBank/DDBJ databases">
        <authorList>
            <person name="Tran Van P."/>
        </authorList>
    </citation>
    <scope>NUCLEOTIDE SEQUENCE</scope>
</reference>
<evidence type="ECO:0000259" key="6">
    <source>
        <dbReference type="Pfam" id="PF04840"/>
    </source>
</evidence>
<keyword evidence="4" id="KW-0967">Endosome</keyword>
<dbReference type="EMBL" id="LR899600">
    <property type="protein sequence ID" value="CAD7240997.1"/>
    <property type="molecule type" value="Genomic_DNA"/>
</dbReference>
<dbReference type="GO" id="GO:0005770">
    <property type="term" value="C:late endosome"/>
    <property type="evidence" value="ECO:0007669"/>
    <property type="project" value="UniProtKB-SubCell"/>
</dbReference>
<dbReference type="EMBL" id="CAJPEV010000083">
    <property type="protein sequence ID" value="CAG0880277.1"/>
    <property type="molecule type" value="Genomic_DNA"/>
</dbReference>
<dbReference type="OrthoDB" id="9977282at2759"/>
<protein>
    <recommendedName>
        <fullName evidence="6">Vps16 C-terminal domain-containing protein</fullName>
    </recommendedName>
</protein>
<dbReference type="PANTHER" id="PTHR13364">
    <property type="entry name" value="DEFECTIVE SPERMATOGENESIS PROTEIN 39"/>
    <property type="match status" value="1"/>
</dbReference>
<feature type="non-terminal residue" evidence="7">
    <location>
        <position position="623"/>
    </location>
</feature>
<dbReference type="InterPro" id="IPR029063">
    <property type="entry name" value="SAM-dependent_MTases_sf"/>
</dbReference>
<dbReference type="PANTHER" id="PTHR13364:SF6">
    <property type="entry name" value="SPERMATOGENESIS-DEFECTIVE PROTEIN 39 HOMOLOG"/>
    <property type="match status" value="1"/>
</dbReference>
<evidence type="ECO:0000256" key="3">
    <source>
        <dbReference type="ARBA" id="ARBA00004603"/>
    </source>
</evidence>
<evidence type="ECO:0000256" key="2">
    <source>
        <dbReference type="ARBA" id="ARBA00004541"/>
    </source>
</evidence>
<evidence type="ECO:0000256" key="5">
    <source>
        <dbReference type="ARBA" id="ARBA00023329"/>
    </source>
</evidence>
<dbReference type="AlphaFoldDB" id="A0A7R9A2N0"/>
<dbReference type="InterPro" id="IPR006925">
    <property type="entry name" value="Vps16_C"/>
</dbReference>
<dbReference type="GO" id="GO:0006886">
    <property type="term" value="P:intracellular protein transport"/>
    <property type="evidence" value="ECO:0007669"/>
    <property type="project" value="InterPro"/>
</dbReference>
<keyword evidence="5" id="KW-0968">Cytoplasmic vesicle</keyword>
<evidence type="ECO:0000256" key="1">
    <source>
        <dbReference type="ARBA" id="ARBA00004412"/>
    </source>
</evidence>
<gene>
    <name evidence="7" type="ORF">DSTB1V02_LOCUS999</name>
</gene>
<keyword evidence="8" id="KW-1185">Reference proteome</keyword>
<dbReference type="GO" id="GO:0007034">
    <property type="term" value="P:vacuolar transport"/>
    <property type="evidence" value="ECO:0007669"/>
    <property type="project" value="TreeGrafter"/>
</dbReference>
<accession>A0A7R9A2N0</accession>
<dbReference type="InterPro" id="IPR038132">
    <property type="entry name" value="Vps16_C_sf"/>
</dbReference>
<dbReference type="InterPro" id="IPR040057">
    <property type="entry name" value="Spe-39"/>
</dbReference>
<dbReference type="GO" id="GO:0005769">
    <property type="term" value="C:early endosome"/>
    <property type="evidence" value="ECO:0007669"/>
    <property type="project" value="UniProtKB-SubCell"/>
</dbReference>
<proteinExistence type="predicted"/>
<feature type="domain" description="Vps16 C-terminal" evidence="6">
    <location>
        <begin position="131"/>
        <end position="266"/>
    </location>
</feature>
<dbReference type="Proteomes" id="UP000677054">
    <property type="component" value="Unassembled WGS sequence"/>
</dbReference>
<name>A0A7R9A2N0_9CRUS</name>
<dbReference type="Pfam" id="PF04840">
    <property type="entry name" value="Vps16_C"/>
    <property type="match status" value="1"/>
</dbReference>